<keyword evidence="3" id="KW-0560">Oxidoreductase</keyword>
<dbReference type="RefSeq" id="WP_132013573.1">
    <property type="nucleotide sequence ID" value="NZ_SLUN01000006.1"/>
</dbReference>
<dbReference type="GO" id="GO:0051539">
    <property type="term" value="F:4 iron, 4 sulfur cluster binding"/>
    <property type="evidence" value="ECO:0007669"/>
    <property type="project" value="UniProtKB-KW"/>
</dbReference>
<dbReference type="AlphaFoldDB" id="A0A4R1S222"/>
<evidence type="ECO:0000256" key="1">
    <source>
        <dbReference type="ARBA" id="ARBA00022485"/>
    </source>
</evidence>
<dbReference type="SUPFAM" id="SSF51905">
    <property type="entry name" value="FAD/NAD(P)-binding domain"/>
    <property type="match status" value="1"/>
</dbReference>
<dbReference type="PANTHER" id="PTHR43498">
    <property type="entry name" value="FERREDOXIN:COB-COM HETERODISULFIDE REDUCTASE SUBUNIT A"/>
    <property type="match status" value="1"/>
</dbReference>
<gene>
    <name evidence="6" type="ORF">EDC14_100672</name>
</gene>
<protein>
    <submittedName>
        <fullName evidence="6">FAD dependent oxidoreductase</fullName>
    </submittedName>
</protein>
<dbReference type="EMBL" id="SLUN01000006">
    <property type="protein sequence ID" value="TCL72362.1"/>
    <property type="molecule type" value="Genomic_DNA"/>
</dbReference>
<dbReference type="Proteomes" id="UP000295008">
    <property type="component" value="Unassembled WGS sequence"/>
</dbReference>
<evidence type="ECO:0000313" key="7">
    <source>
        <dbReference type="Proteomes" id="UP000295008"/>
    </source>
</evidence>
<dbReference type="PRINTS" id="PR00411">
    <property type="entry name" value="PNDRDTASEI"/>
</dbReference>
<name>A0A4R1S222_HYDET</name>
<dbReference type="PANTHER" id="PTHR43498:SF1">
    <property type="entry name" value="COB--COM HETERODISULFIDE REDUCTASE IRON-SULFUR SUBUNIT A"/>
    <property type="match status" value="1"/>
</dbReference>
<dbReference type="OrthoDB" id="9759982at2"/>
<keyword evidence="2" id="KW-0479">Metal-binding</keyword>
<keyword evidence="5" id="KW-0411">Iron-sulfur</keyword>
<accession>A0A4R1S222</accession>
<dbReference type="InterPro" id="IPR039650">
    <property type="entry name" value="HdrA-like"/>
</dbReference>
<evidence type="ECO:0000313" key="6">
    <source>
        <dbReference type="EMBL" id="TCL72362.1"/>
    </source>
</evidence>
<dbReference type="GO" id="GO:0046872">
    <property type="term" value="F:metal ion binding"/>
    <property type="evidence" value="ECO:0007669"/>
    <property type="project" value="UniProtKB-KW"/>
</dbReference>
<dbReference type="InterPro" id="IPR036188">
    <property type="entry name" value="FAD/NAD-bd_sf"/>
</dbReference>
<evidence type="ECO:0000256" key="4">
    <source>
        <dbReference type="ARBA" id="ARBA00023004"/>
    </source>
</evidence>
<dbReference type="GO" id="GO:0016491">
    <property type="term" value="F:oxidoreductase activity"/>
    <property type="evidence" value="ECO:0007669"/>
    <property type="project" value="UniProtKB-KW"/>
</dbReference>
<comment type="caution">
    <text evidence="6">The sequence shown here is derived from an EMBL/GenBank/DDBJ whole genome shotgun (WGS) entry which is preliminary data.</text>
</comment>
<evidence type="ECO:0000256" key="3">
    <source>
        <dbReference type="ARBA" id="ARBA00023002"/>
    </source>
</evidence>
<dbReference type="Gene3D" id="3.50.50.60">
    <property type="entry name" value="FAD/NAD(P)-binding domain"/>
    <property type="match status" value="1"/>
</dbReference>
<organism evidence="6 7">
    <name type="scientific">Hydrogenispora ethanolica</name>
    <dbReference type="NCBI Taxonomy" id="1082276"/>
    <lineage>
        <taxon>Bacteria</taxon>
        <taxon>Bacillati</taxon>
        <taxon>Bacillota</taxon>
        <taxon>Hydrogenispora</taxon>
    </lineage>
</organism>
<keyword evidence="4" id="KW-0408">Iron</keyword>
<keyword evidence="7" id="KW-1185">Reference proteome</keyword>
<evidence type="ECO:0000256" key="5">
    <source>
        <dbReference type="ARBA" id="ARBA00023014"/>
    </source>
</evidence>
<keyword evidence="1" id="KW-0004">4Fe-4S</keyword>
<sequence>MYDAVVVGGGVAGSVAAIASARNGARTLLIERYGFLGGSLTNAGVGPMMTFHAGARQVVGGIAAEIVDRLKERGASPGHITDTIGYASSVTPFDAESLKLLLDEMVRESGCELLFHTMLAGVAVSNQMLRTVTVCNKAGISEIDGRFFVDATGDADLAYFAGVDCQKGRDSDGLTQPMTLNVKIGGVDIVAIKCYIRENPGEFLLKDDGEWIETTARLSVSGFYTLLKEAVTAGAITFPRDFVLFFETNNPGEVILNMTRVLQKDATDPVQLTQAEVEGRRQARQAFLFLKNKVPGFSDAILVSTGVQIGIRESRRIKASYQLTAEDLLSGRKFYDAIARGGYPIDIHNPLGQSTDSIHLPEGASYQIPYRSLLNGRIFNLAVAGRCIGATHEAAAAIRVSPIAMAIGQAAGTAVALTATHGQNQNLHCLDSARLRETLMGQGAIL</sequence>
<dbReference type="Pfam" id="PF12831">
    <property type="entry name" value="FAD_oxidored"/>
    <property type="match status" value="1"/>
</dbReference>
<evidence type="ECO:0000256" key="2">
    <source>
        <dbReference type="ARBA" id="ARBA00022723"/>
    </source>
</evidence>
<reference evidence="6 7" key="1">
    <citation type="submission" date="2019-03" db="EMBL/GenBank/DDBJ databases">
        <title>Genomic Encyclopedia of Type Strains, Phase IV (KMG-IV): sequencing the most valuable type-strain genomes for metagenomic binning, comparative biology and taxonomic classification.</title>
        <authorList>
            <person name="Goeker M."/>
        </authorList>
    </citation>
    <scope>NUCLEOTIDE SEQUENCE [LARGE SCALE GENOMIC DNA]</scope>
    <source>
        <strain evidence="6 7">LX-B</strain>
    </source>
</reference>
<proteinExistence type="predicted"/>